<reference evidence="1" key="1">
    <citation type="journal article" date="2014" name="Front. Microbiol.">
        <title>High frequency of phylogenetically diverse reductive dehalogenase-homologous genes in deep subseafloor sedimentary metagenomes.</title>
        <authorList>
            <person name="Kawai M."/>
            <person name="Futagami T."/>
            <person name="Toyoda A."/>
            <person name="Takaki Y."/>
            <person name="Nishi S."/>
            <person name="Hori S."/>
            <person name="Arai W."/>
            <person name="Tsubouchi T."/>
            <person name="Morono Y."/>
            <person name="Uchiyama I."/>
            <person name="Ito T."/>
            <person name="Fujiyama A."/>
            <person name="Inagaki F."/>
            <person name="Takami H."/>
        </authorList>
    </citation>
    <scope>NUCLEOTIDE SEQUENCE</scope>
    <source>
        <strain evidence="1">Expedition CK06-06</strain>
    </source>
</reference>
<comment type="caution">
    <text evidence="1">The sequence shown here is derived from an EMBL/GenBank/DDBJ whole genome shotgun (WGS) entry which is preliminary data.</text>
</comment>
<feature type="non-terminal residue" evidence="1">
    <location>
        <position position="38"/>
    </location>
</feature>
<evidence type="ECO:0000313" key="1">
    <source>
        <dbReference type="EMBL" id="GAH95480.1"/>
    </source>
</evidence>
<dbReference type="EMBL" id="BARU01049690">
    <property type="protein sequence ID" value="GAH95480.1"/>
    <property type="molecule type" value="Genomic_DNA"/>
</dbReference>
<accession>X1KPE2</accession>
<protein>
    <submittedName>
        <fullName evidence="1">Uncharacterized protein</fullName>
    </submittedName>
</protein>
<gene>
    <name evidence="1" type="ORF">S03H2_72968</name>
</gene>
<name>X1KPE2_9ZZZZ</name>
<dbReference type="AlphaFoldDB" id="X1KPE2"/>
<proteinExistence type="predicted"/>
<organism evidence="1">
    <name type="scientific">marine sediment metagenome</name>
    <dbReference type="NCBI Taxonomy" id="412755"/>
    <lineage>
        <taxon>unclassified sequences</taxon>
        <taxon>metagenomes</taxon>
        <taxon>ecological metagenomes</taxon>
    </lineage>
</organism>
<feature type="non-terminal residue" evidence="1">
    <location>
        <position position="1"/>
    </location>
</feature>
<sequence length="38" mass="4324">RIRIAKLATAEMLTAMPIAITRVRRIPMASILNERENC</sequence>